<dbReference type="EMBL" id="MU150235">
    <property type="protein sequence ID" value="KAF9467807.1"/>
    <property type="molecule type" value="Genomic_DNA"/>
</dbReference>
<dbReference type="AlphaFoldDB" id="A0A9P5YD19"/>
<comment type="caution">
    <text evidence="1">The sequence shown here is derived from an EMBL/GenBank/DDBJ whole genome shotgun (WGS) entry which is preliminary data.</text>
</comment>
<proteinExistence type="predicted"/>
<name>A0A9P5YD19_9AGAR</name>
<organism evidence="1 2">
    <name type="scientific">Collybia nuda</name>
    <dbReference type="NCBI Taxonomy" id="64659"/>
    <lineage>
        <taxon>Eukaryota</taxon>
        <taxon>Fungi</taxon>
        <taxon>Dikarya</taxon>
        <taxon>Basidiomycota</taxon>
        <taxon>Agaricomycotina</taxon>
        <taxon>Agaricomycetes</taxon>
        <taxon>Agaricomycetidae</taxon>
        <taxon>Agaricales</taxon>
        <taxon>Tricholomatineae</taxon>
        <taxon>Clitocybaceae</taxon>
        <taxon>Collybia</taxon>
    </lineage>
</organism>
<reference evidence="1" key="1">
    <citation type="submission" date="2020-11" db="EMBL/GenBank/DDBJ databases">
        <authorList>
            <consortium name="DOE Joint Genome Institute"/>
            <person name="Ahrendt S."/>
            <person name="Riley R."/>
            <person name="Andreopoulos W."/>
            <person name="Labutti K."/>
            <person name="Pangilinan J."/>
            <person name="Ruiz-Duenas F.J."/>
            <person name="Barrasa J.M."/>
            <person name="Sanchez-Garcia M."/>
            <person name="Camarero S."/>
            <person name="Miyauchi S."/>
            <person name="Serrano A."/>
            <person name="Linde D."/>
            <person name="Babiker R."/>
            <person name="Drula E."/>
            <person name="Ayuso-Fernandez I."/>
            <person name="Pacheco R."/>
            <person name="Padilla G."/>
            <person name="Ferreira P."/>
            <person name="Barriuso J."/>
            <person name="Kellner H."/>
            <person name="Castanera R."/>
            <person name="Alfaro M."/>
            <person name="Ramirez L."/>
            <person name="Pisabarro A.G."/>
            <person name="Kuo A."/>
            <person name="Tritt A."/>
            <person name="Lipzen A."/>
            <person name="He G."/>
            <person name="Yan M."/>
            <person name="Ng V."/>
            <person name="Cullen D."/>
            <person name="Martin F."/>
            <person name="Rosso M.-N."/>
            <person name="Henrissat B."/>
            <person name="Hibbett D."/>
            <person name="Martinez A.T."/>
            <person name="Grigoriev I.V."/>
        </authorList>
    </citation>
    <scope>NUCLEOTIDE SEQUENCE</scope>
    <source>
        <strain evidence="1">CBS 247.69</strain>
    </source>
</reference>
<gene>
    <name evidence="1" type="ORF">BDZ94DRAFT_907912</name>
</gene>
<keyword evidence="2" id="KW-1185">Reference proteome</keyword>
<protein>
    <submittedName>
        <fullName evidence="1">Uncharacterized protein</fullName>
    </submittedName>
</protein>
<evidence type="ECO:0000313" key="2">
    <source>
        <dbReference type="Proteomes" id="UP000807353"/>
    </source>
</evidence>
<accession>A0A9P5YD19</accession>
<evidence type="ECO:0000313" key="1">
    <source>
        <dbReference type="EMBL" id="KAF9467807.1"/>
    </source>
</evidence>
<dbReference type="Proteomes" id="UP000807353">
    <property type="component" value="Unassembled WGS sequence"/>
</dbReference>
<sequence>MFGRYFVLRISRGRFSLLRIVEGSVRFCGMGRGLRPTSRAFLHRCRPWLDRGHPDLRPCRKGRVICLCSTWHCNPIFPPAISPAIRCLPIGFRCLNSEKEAQDMPYLLYHGLDAVCRADRTQGPIISSCLDPF</sequence>